<name>A0A086ZT08_9BIFI</name>
<reference evidence="3 4" key="1">
    <citation type="submission" date="2014-03" db="EMBL/GenBank/DDBJ databases">
        <title>Genomics of Bifidobacteria.</title>
        <authorList>
            <person name="Ventura M."/>
            <person name="Milani C."/>
            <person name="Lugli G.A."/>
        </authorList>
    </citation>
    <scope>NUCLEOTIDE SEQUENCE [LARGE SCALE GENOMIC DNA]</scope>
    <source>
        <strain evidence="3 4">DSM 23969</strain>
    </source>
</reference>
<dbReference type="InterPro" id="IPR025420">
    <property type="entry name" value="DUF4143"/>
</dbReference>
<dbReference type="InterPro" id="IPR041682">
    <property type="entry name" value="AAA_14"/>
</dbReference>
<dbReference type="Pfam" id="PF13173">
    <property type="entry name" value="AAA_14"/>
    <property type="match status" value="1"/>
</dbReference>
<dbReference type="AlphaFoldDB" id="A0A086ZT08"/>
<dbReference type="InterPro" id="IPR027417">
    <property type="entry name" value="P-loop_NTPase"/>
</dbReference>
<evidence type="ECO:0000259" key="2">
    <source>
        <dbReference type="Pfam" id="PF13635"/>
    </source>
</evidence>
<dbReference type="eggNOG" id="COG1373">
    <property type="taxonomic scope" value="Bacteria"/>
</dbReference>
<proteinExistence type="predicted"/>
<feature type="domain" description="AAA" evidence="1">
    <location>
        <begin position="28"/>
        <end position="156"/>
    </location>
</feature>
<keyword evidence="4" id="KW-1185">Reference proteome</keyword>
<gene>
    <name evidence="3" type="ORF">BBIA_1190</name>
</gene>
<dbReference type="EMBL" id="JGYN01000021">
    <property type="protein sequence ID" value="KFI49658.1"/>
    <property type="molecule type" value="Genomic_DNA"/>
</dbReference>
<evidence type="ECO:0000313" key="3">
    <source>
        <dbReference type="EMBL" id="KFI49658.1"/>
    </source>
</evidence>
<feature type="domain" description="DUF4143" evidence="2">
    <location>
        <begin position="205"/>
        <end position="349"/>
    </location>
</feature>
<protein>
    <submittedName>
        <fullName evidence="3">ATPase</fullName>
    </submittedName>
</protein>
<dbReference type="Pfam" id="PF13635">
    <property type="entry name" value="DUF4143"/>
    <property type="match status" value="1"/>
</dbReference>
<evidence type="ECO:0000313" key="4">
    <source>
        <dbReference type="Proteomes" id="UP000029108"/>
    </source>
</evidence>
<dbReference type="Proteomes" id="UP000029108">
    <property type="component" value="Unassembled WGS sequence"/>
</dbReference>
<dbReference type="PANTHER" id="PTHR33295:SF20">
    <property type="entry name" value="ATPASE"/>
    <property type="match status" value="1"/>
</dbReference>
<comment type="caution">
    <text evidence="3">The sequence shown here is derived from an EMBL/GenBank/DDBJ whole genome shotgun (WGS) entry which is preliminary data.</text>
</comment>
<sequence length="410" mass="46906">MNVRITANTVERTTYLNWIESLRDKHVIKVVTGVRRSGKSTLLKLYRQRLVAQGIPEQRIITVDLDLFENEELREKHALHQYVLSRMQPDGMNYIFIDEAQRCPGFEDAVESLYARDFTDVYVTGSNAHMLSSELATLLSGRFMTIPVLPLSFAEFSLASTEPDTQRRFYQYLEWGGFPEMLHFADNPQSMSSYLEGVYNTVLVNDVSERHAIRDMTALKRISRYMFAHAGSLVSANKIQGALTSAGHKISQPTVDNYIDYLTDGMLFYEAQRYNLKGKDYLKSLAKYYAVDTGLRNYVTGYRSEDIGHMVENIVYLELIRRRYPVLVGNIEGREVDFVVKEQYANAYIQVALTIHDAETLNRETASLRAIGGYEPRYIFALDTPATSSEDGIRYVNIIDWLLGKDTVLP</sequence>
<organism evidence="3 4">
    <name type="scientific">Bifidobacterium biavatii DSM 23969</name>
    <dbReference type="NCBI Taxonomy" id="1437608"/>
    <lineage>
        <taxon>Bacteria</taxon>
        <taxon>Bacillati</taxon>
        <taxon>Actinomycetota</taxon>
        <taxon>Actinomycetes</taxon>
        <taxon>Bifidobacteriales</taxon>
        <taxon>Bifidobacteriaceae</taxon>
        <taxon>Bifidobacterium</taxon>
    </lineage>
</organism>
<evidence type="ECO:0000259" key="1">
    <source>
        <dbReference type="Pfam" id="PF13173"/>
    </source>
</evidence>
<dbReference type="PANTHER" id="PTHR33295">
    <property type="entry name" value="ATPASE"/>
    <property type="match status" value="1"/>
</dbReference>
<dbReference type="SUPFAM" id="SSF52540">
    <property type="entry name" value="P-loop containing nucleoside triphosphate hydrolases"/>
    <property type="match status" value="1"/>
</dbReference>
<accession>A0A086ZT08</accession>